<dbReference type="AlphaFoldDB" id="A0AAN9UGC0"/>
<gene>
    <name evidence="2" type="ORF">SLS53_004492</name>
</gene>
<reference evidence="2 3" key="1">
    <citation type="journal article" date="2023" name="PLoS ONE">
        <title>Cytospora paraplurivora sp. nov. isolated from orchards with fruit tree decline syndrome in Ontario, Canada.</title>
        <authorList>
            <person name="Ilyukhin E."/>
            <person name="Nguyen H.D.T."/>
            <person name="Castle A.J."/>
            <person name="Ellouze W."/>
        </authorList>
    </citation>
    <scope>NUCLEOTIDE SEQUENCE [LARGE SCALE GENOMIC DNA]</scope>
    <source>
        <strain evidence="2 3">FDS-564</strain>
    </source>
</reference>
<dbReference type="Proteomes" id="UP001320245">
    <property type="component" value="Unassembled WGS sequence"/>
</dbReference>
<evidence type="ECO:0000313" key="3">
    <source>
        <dbReference type="Proteomes" id="UP001320245"/>
    </source>
</evidence>
<dbReference type="Gene3D" id="1.10.390.10">
    <property type="entry name" value="Neutral Protease Domain 2"/>
    <property type="match status" value="1"/>
</dbReference>
<dbReference type="SUPFAM" id="SSF50156">
    <property type="entry name" value="PDZ domain-like"/>
    <property type="match status" value="1"/>
</dbReference>
<evidence type="ECO:0000313" key="2">
    <source>
        <dbReference type="EMBL" id="KAK7742347.1"/>
    </source>
</evidence>
<sequence length="568" mass="63227">MTLTVPKGRFDNHTPLLTLPLKRGATPTARYDGETNPLSAYDSRGNHIRLVYFDEDPVEGPRRWYLDENANVIGEETSTIYVTFTAPYRRTDEKTQMGPRIEFRRDVSGGGLVGQGMGFIPVPPPPTRQNGADTVEGDDGWTEKWNITVEWDLGSSPEGIHGAWSLGDQNTVSTVDTLDSAITHSVFAVGYLQRFPSWDVDITTTPGGENIYAMYWLEPSPYDMINLAKSTQDIYSRIAAYFDNSTDPIRVFFRRIEANSGGTGATLSFLLEYSLGSVEQEDEHDVADLLAHETVHEFALLDPDPPGKGDPEWQEEEGSWYVEGVASYVGALVGLDDPGRREWVVASMNDYAQAYYTSPVVDISYGDVLSDYWGTVDITRVPYDRGLMYLVQLDGLIGEATQGAKSLDDLILGLYRLRRDGKPGSLDTLKEMAADLIGREAFKMSYAAMFRGDLIVPSKDSLKRYGLILVEKDWHRFELGFHPNSMRTFRVQGLVIGSNAHKAGVAEGDTIVRGFTVWQVAGVLGTKMELTVLRDGNEVTLEWWPRSQERVEAYGFAEVGSDSTPDEL</sequence>
<organism evidence="2 3">
    <name type="scientific">Cytospora paraplurivora</name>
    <dbReference type="NCBI Taxonomy" id="2898453"/>
    <lineage>
        <taxon>Eukaryota</taxon>
        <taxon>Fungi</taxon>
        <taxon>Dikarya</taxon>
        <taxon>Ascomycota</taxon>
        <taxon>Pezizomycotina</taxon>
        <taxon>Sordariomycetes</taxon>
        <taxon>Sordariomycetidae</taxon>
        <taxon>Diaporthales</taxon>
        <taxon>Cytosporaceae</taxon>
        <taxon>Cytospora</taxon>
    </lineage>
</organism>
<name>A0AAN9UGC0_9PEZI</name>
<comment type="caution">
    <text evidence="2">The sequence shown here is derived from an EMBL/GenBank/DDBJ whole genome shotgun (WGS) entry which is preliminary data.</text>
</comment>
<evidence type="ECO:0000256" key="1">
    <source>
        <dbReference type="SAM" id="MobiDB-lite"/>
    </source>
</evidence>
<evidence type="ECO:0008006" key="4">
    <source>
        <dbReference type="Google" id="ProtNLM"/>
    </source>
</evidence>
<dbReference type="InterPro" id="IPR036034">
    <property type="entry name" value="PDZ_sf"/>
</dbReference>
<dbReference type="EMBL" id="JAJSPL020000015">
    <property type="protein sequence ID" value="KAK7742347.1"/>
    <property type="molecule type" value="Genomic_DNA"/>
</dbReference>
<protein>
    <recommendedName>
        <fullName evidence="4">Peptidase M61 catalytic domain-containing protein</fullName>
    </recommendedName>
</protein>
<accession>A0AAN9UGC0</accession>
<dbReference type="InterPro" id="IPR027268">
    <property type="entry name" value="Peptidase_M4/M1_CTD_sf"/>
</dbReference>
<proteinExistence type="predicted"/>
<keyword evidence="3" id="KW-1185">Reference proteome</keyword>
<feature type="region of interest" description="Disordered" evidence="1">
    <location>
        <begin position="115"/>
        <end position="139"/>
    </location>
</feature>